<comment type="domain">
    <text evidence="9">Consists of three domains; the N-terminal catalytic domain, the editing domain and the C-terminal C-Ala domain. The editing domain removes incorrectly charged amino acids, while the C-Ala domain, along with tRNA(Ala), serves as a bridge to cooperatively bring together the editing and aminoacylation centers thus stimulating deacylation of misacylated tRNAs.</text>
</comment>
<keyword evidence="9" id="KW-0479">Metal-binding</keyword>
<comment type="catalytic activity">
    <reaction evidence="9">
        <text>tRNA(Ala) + L-alanine + ATP = L-alanyl-tRNA(Ala) + AMP + diphosphate</text>
        <dbReference type="Rhea" id="RHEA:12540"/>
        <dbReference type="Rhea" id="RHEA-COMP:9657"/>
        <dbReference type="Rhea" id="RHEA-COMP:9923"/>
        <dbReference type="ChEBI" id="CHEBI:30616"/>
        <dbReference type="ChEBI" id="CHEBI:33019"/>
        <dbReference type="ChEBI" id="CHEBI:57972"/>
        <dbReference type="ChEBI" id="CHEBI:78442"/>
        <dbReference type="ChEBI" id="CHEBI:78497"/>
        <dbReference type="ChEBI" id="CHEBI:456215"/>
        <dbReference type="EC" id="6.1.1.7"/>
    </reaction>
</comment>
<dbReference type="EC" id="6.1.1.7" evidence="9"/>
<dbReference type="InterPro" id="IPR045864">
    <property type="entry name" value="aa-tRNA-synth_II/BPL/LPL"/>
</dbReference>
<dbReference type="AlphaFoldDB" id="A0A2H0WV93"/>
<feature type="domain" description="Alanyl-transfer RNA synthetases family profile" evidence="10">
    <location>
        <begin position="1"/>
        <end position="614"/>
    </location>
</feature>
<evidence type="ECO:0000256" key="7">
    <source>
        <dbReference type="ARBA" id="ARBA00022917"/>
    </source>
</evidence>
<evidence type="ECO:0000256" key="2">
    <source>
        <dbReference type="ARBA" id="ARBA00022555"/>
    </source>
</evidence>
<evidence type="ECO:0000256" key="4">
    <source>
        <dbReference type="ARBA" id="ARBA00022741"/>
    </source>
</evidence>
<dbReference type="PRINTS" id="PR00980">
    <property type="entry name" value="TRNASYNTHALA"/>
</dbReference>
<dbReference type="Pfam" id="PF01411">
    <property type="entry name" value="tRNA-synt_2c"/>
    <property type="match status" value="1"/>
</dbReference>
<dbReference type="EMBL" id="PEZF01000108">
    <property type="protein sequence ID" value="PIS16547.1"/>
    <property type="molecule type" value="Genomic_DNA"/>
</dbReference>
<gene>
    <name evidence="9" type="primary">alaS</name>
    <name evidence="11" type="ORF">COT61_03380</name>
</gene>
<sequence length="614" mass="68840">MTANELREKFLEFFSAKGGSAVRLSSPSKSFGGKEGGHTIIPSASLIPENDPTVLFTTAGMHPLVPYLMGEKHPGGKRLVSVQKCIRTVDIDEVGDATHHTFFEMLGNWSLGDYFKEEAIEWSWEFLTSSKWLGLDKNRIAVSVFVGDNDAPFDEESFNIWKGLGVSEKRIARLPKKNNWWGPAGETGPCGPDTEMFYWVGDPAKAPDSFNDDNDLWVEIWNDVFMEYNKKADGTYEKLSQRNVDTGEGLERILAAVNGLDDNYQTELFWPLIQKIEELSGKKYGESVETTRAMRIVADHIKAAVFIIADGATPDKSGSGYVLRRLIRRARYYYDLIGANNRALGFLVEHVTLIYKDVYPELSEKKNSIDKIITDEEDTFVGHLMFGRRLLEKIIAKEKYISGDNAFLLYSTYGFPFELILDITKENDIKVDVEGFNKKRIAHQELSRTASAGMFKGGLADAGEQAARLHTATHLLQAALRKVLGEQVAQKGSNITAERLRFDFSYDKKMTAEEIKKVEDLVNEQIEKDNPVEMKEMAVEEAKQEGAMGVFESKYGEMVKVYTITDSSTGSESPFSREICGGPHAKRTGELGKFRIVKEEASSAGVRRIKAVLE</sequence>
<dbReference type="CDD" id="cd00673">
    <property type="entry name" value="AlaRS_core"/>
    <property type="match status" value="1"/>
</dbReference>
<comment type="cofactor">
    <cofactor evidence="9">
        <name>Zn(2+)</name>
        <dbReference type="ChEBI" id="CHEBI:29105"/>
    </cofactor>
    <text evidence="9">Binds 1 zinc ion per subunit.</text>
</comment>
<dbReference type="GO" id="GO:0004813">
    <property type="term" value="F:alanine-tRNA ligase activity"/>
    <property type="evidence" value="ECO:0007669"/>
    <property type="project" value="UniProtKB-UniRule"/>
</dbReference>
<dbReference type="PANTHER" id="PTHR11777:SF9">
    <property type="entry name" value="ALANINE--TRNA LIGASE, CYTOPLASMIC"/>
    <property type="match status" value="1"/>
</dbReference>
<dbReference type="GO" id="GO:0005829">
    <property type="term" value="C:cytosol"/>
    <property type="evidence" value="ECO:0007669"/>
    <property type="project" value="TreeGrafter"/>
</dbReference>
<dbReference type="PROSITE" id="PS50860">
    <property type="entry name" value="AA_TRNA_LIGASE_II_ALA"/>
    <property type="match status" value="1"/>
</dbReference>
<dbReference type="Proteomes" id="UP000229080">
    <property type="component" value="Unassembled WGS sequence"/>
</dbReference>
<dbReference type="HAMAP" id="MF_00036_B">
    <property type="entry name" value="Ala_tRNA_synth_B"/>
    <property type="match status" value="1"/>
</dbReference>
<name>A0A2H0WV93_9BACT</name>
<dbReference type="InterPro" id="IPR002318">
    <property type="entry name" value="Ala-tRNA-lgiase_IIc"/>
</dbReference>
<feature type="binding site" evidence="9">
    <location>
        <position position="584"/>
    </location>
    <ligand>
        <name>Zn(2+)</name>
        <dbReference type="ChEBI" id="CHEBI:29105"/>
    </ligand>
</feature>
<evidence type="ECO:0000313" key="11">
    <source>
        <dbReference type="EMBL" id="PIS16547.1"/>
    </source>
</evidence>
<organism evidence="11 12">
    <name type="scientific">Candidatus Portnoybacteria bacterium CG09_land_8_20_14_0_10_44_13</name>
    <dbReference type="NCBI Taxonomy" id="1974811"/>
    <lineage>
        <taxon>Bacteria</taxon>
        <taxon>Candidatus Portnoyibacteriota</taxon>
    </lineage>
</organism>
<dbReference type="InterPro" id="IPR018163">
    <property type="entry name" value="Thr/Ala-tRNA-synth_IIc_edit"/>
</dbReference>
<dbReference type="GO" id="GO:0008270">
    <property type="term" value="F:zinc ion binding"/>
    <property type="evidence" value="ECO:0007669"/>
    <property type="project" value="UniProtKB-UniRule"/>
</dbReference>
<dbReference type="FunFam" id="3.30.980.10:FF:000004">
    <property type="entry name" value="Alanine--tRNA ligase, cytoplasmic"/>
    <property type="match status" value="1"/>
</dbReference>
<keyword evidence="3 9" id="KW-0436">Ligase</keyword>
<keyword evidence="8 9" id="KW-0030">Aminoacyl-tRNA synthetase</keyword>
<keyword evidence="9" id="KW-0963">Cytoplasm</keyword>
<dbReference type="GO" id="GO:0000049">
    <property type="term" value="F:tRNA binding"/>
    <property type="evidence" value="ECO:0007669"/>
    <property type="project" value="UniProtKB-KW"/>
</dbReference>
<protein>
    <recommendedName>
        <fullName evidence="9">Alanine--tRNA ligase</fullName>
        <ecNumber evidence="9">6.1.1.7</ecNumber>
    </recommendedName>
    <alternativeName>
        <fullName evidence="9">Alanyl-tRNA synthetase</fullName>
        <shortName evidence="9">AlaRS</shortName>
    </alternativeName>
</protein>
<comment type="function">
    <text evidence="9">Catalyzes the attachment of alanine to tRNA(Ala) in a two-step reaction: alanine is first activated by ATP to form Ala-AMP and then transferred to the acceptor end of tRNA(Ala). Also edits incorrectly charged Ser-tRNA(Ala) and Gly-tRNA(Ala) via its editing domain.</text>
</comment>
<dbReference type="SUPFAM" id="SSF55186">
    <property type="entry name" value="ThrRS/AlaRS common domain"/>
    <property type="match status" value="1"/>
</dbReference>
<keyword evidence="5 9" id="KW-0067">ATP-binding</keyword>
<evidence type="ECO:0000256" key="8">
    <source>
        <dbReference type="ARBA" id="ARBA00023146"/>
    </source>
</evidence>
<dbReference type="GO" id="GO:0005524">
    <property type="term" value="F:ATP binding"/>
    <property type="evidence" value="ECO:0007669"/>
    <property type="project" value="UniProtKB-UniRule"/>
</dbReference>
<evidence type="ECO:0000256" key="3">
    <source>
        <dbReference type="ARBA" id="ARBA00022598"/>
    </source>
</evidence>
<dbReference type="GO" id="GO:0002161">
    <property type="term" value="F:aminoacyl-tRNA deacylase activity"/>
    <property type="evidence" value="ECO:0007669"/>
    <property type="project" value="TreeGrafter"/>
</dbReference>
<evidence type="ECO:0000256" key="5">
    <source>
        <dbReference type="ARBA" id="ARBA00022840"/>
    </source>
</evidence>
<evidence type="ECO:0000256" key="1">
    <source>
        <dbReference type="ARBA" id="ARBA00008226"/>
    </source>
</evidence>
<feature type="binding site" evidence="9">
    <location>
        <position position="470"/>
    </location>
    <ligand>
        <name>Zn(2+)</name>
        <dbReference type="ChEBI" id="CHEBI:29105"/>
    </ligand>
</feature>
<keyword evidence="7 9" id="KW-0648">Protein biosynthesis</keyword>
<dbReference type="SUPFAM" id="SSF101353">
    <property type="entry name" value="Putative anticodon-binding domain of alanyl-tRNA synthetase (AlaRS)"/>
    <property type="match status" value="1"/>
</dbReference>
<dbReference type="SUPFAM" id="SSF55681">
    <property type="entry name" value="Class II aaRS and biotin synthetases"/>
    <property type="match status" value="1"/>
</dbReference>
<dbReference type="PANTHER" id="PTHR11777">
    <property type="entry name" value="ALANYL-TRNA SYNTHETASE"/>
    <property type="match status" value="1"/>
</dbReference>
<dbReference type="InterPro" id="IPR023033">
    <property type="entry name" value="Ala_tRNA_ligase_euk/bac"/>
</dbReference>
<dbReference type="Pfam" id="PF07973">
    <property type="entry name" value="tRNA_SAD"/>
    <property type="match status" value="1"/>
</dbReference>
<dbReference type="GO" id="GO:0006419">
    <property type="term" value="P:alanyl-tRNA aminoacylation"/>
    <property type="evidence" value="ECO:0007669"/>
    <property type="project" value="UniProtKB-UniRule"/>
</dbReference>
<keyword evidence="2 9" id="KW-0820">tRNA-binding</keyword>
<feature type="binding site" evidence="9">
    <location>
        <position position="474"/>
    </location>
    <ligand>
        <name>Zn(2+)</name>
        <dbReference type="ChEBI" id="CHEBI:29105"/>
    </ligand>
</feature>
<accession>A0A2H0WV93</accession>
<dbReference type="Gene3D" id="3.30.54.20">
    <property type="match status" value="1"/>
</dbReference>
<evidence type="ECO:0000259" key="10">
    <source>
        <dbReference type="PROSITE" id="PS50860"/>
    </source>
</evidence>
<dbReference type="Gene3D" id="3.30.980.10">
    <property type="entry name" value="Threonyl-trna Synthetase, Chain A, domain 2"/>
    <property type="match status" value="1"/>
</dbReference>
<dbReference type="InterPro" id="IPR012947">
    <property type="entry name" value="tRNA_SAD"/>
</dbReference>
<dbReference type="InterPro" id="IPR018164">
    <property type="entry name" value="Ala-tRNA-synth_IIc_N"/>
</dbReference>
<comment type="caution">
    <text evidence="11">The sequence shown here is derived from an EMBL/GenBank/DDBJ whole genome shotgun (WGS) entry which is preliminary data.</text>
</comment>
<evidence type="ECO:0000313" key="12">
    <source>
        <dbReference type="Proteomes" id="UP000229080"/>
    </source>
</evidence>
<proteinExistence type="inferred from homology"/>
<comment type="subcellular location">
    <subcellularLocation>
        <location evidence="9">Cytoplasm</location>
    </subcellularLocation>
</comment>
<comment type="similarity">
    <text evidence="1 9">Belongs to the class-II aminoacyl-tRNA synthetase family.</text>
</comment>
<dbReference type="SMART" id="SM00863">
    <property type="entry name" value="tRNA_SAD"/>
    <property type="match status" value="1"/>
</dbReference>
<keyword evidence="4 9" id="KW-0547">Nucleotide-binding</keyword>
<dbReference type="InterPro" id="IPR050058">
    <property type="entry name" value="Ala-tRNA_ligase"/>
</dbReference>
<dbReference type="Gene3D" id="3.30.930.10">
    <property type="entry name" value="Bira Bifunctional Protein, Domain 2"/>
    <property type="match status" value="1"/>
</dbReference>
<keyword evidence="6 9" id="KW-0694">RNA-binding</keyword>
<evidence type="ECO:0000256" key="9">
    <source>
        <dbReference type="HAMAP-Rule" id="MF_00036"/>
    </source>
</evidence>
<dbReference type="InterPro" id="IPR018162">
    <property type="entry name" value="Ala-tRNA-ligase_IIc_anticod-bd"/>
</dbReference>
<feature type="binding site" evidence="9">
    <location>
        <position position="580"/>
    </location>
    <ligand>
        <name>Zn(2+)</name>
        <dbReference type="ChEBI" id="CHEBI:29105"/>
    </ligand>
</feature>
<dbReference type="NCBIfam" id="NF002436">
    <property type="entry name" value="PRK01584.1"/>
    <property type="match status" value="1"/>
</dbReference>
<evidence type="ECO:0000256" key="6">
    <source>
        <dbReference type="ARBA" id="ARBA00022884"/>
    </source>
</evidence>
<dbReference type="InterPro" id="IPR018165">
    <property type="entry name" value="Ala-tRNA-synth_IIc_core"/>
</dbReference>
<reference evidence="12" key="1">
    <citation type="submission" date="2017-09" db="EMBL/GenBank/DDBJ databases">
        <title>Depth-based differentiation of microbial function through sediment-hosted aquifers and enrichment of novel symbionts in the deep terrestrial subsurface.</title>
        <authorList>
            <person name="Probst A.J."/>
            <person name="Ladd B."/>
            <person name="Jarett J.K."/>
            <person name="Geller-Mcgrath D.E."/>
            <person name="Sieber C.M.K."/>
            <person name="Emerson J.B."/>
            <person name="Anantharaman K."/>
            <person name="Thomas B.C."/>
            <person name="Malmstrom R."/>
            <person name="Stieglmeier M."/>
            <person name="Klingl A."/>
            <person name="Woyke T."/>
            <person name="Ryan C.M."/>
            <person name="Banfield J.F."/>
        </authorList>
    </citation>
    <scope>NUCLEOTIDE SEQUENCE [LARGE SCALE GENOMIC DNA]</scope>
</reference>
<keyword evidence="9" id="KW-0862">Zinc</keyword>